<feature type="compositionally biased region" description="Low complexity" evidence="1">
    <location>
        <begin position="62"/>
        <end position="81"/>
    </location>
</feature>
<feature type="region of interest" description="Disordered" evidence="1">
    <location>
        <begin position="39"/>
        <end position="113"/>
    </location>
</feature>
<sequence>MPSLSSTSSTSSLLSGSRKGQKDYFSSFGTLQSTFGFGGSAPRMSSPASPKPQLRPKKSEESWSSESYSSKHPLPASSSSKDYSAAFGSLQSSFGFAGGAPVVPDLRPARKSR</sequence>
<keyword evidence="3" id="KW-1185">Reference proteome</keyword>
<accession>A0A067MUH3</accession>
<dbReference type="HOGENOM" id="CLU_143651_0_0_1"/>
<evidence type="ECO:0000313" key="3">
    <source>
        <dbReference type="Proteomes" id="UP000027195"/>
    </source>
</evidence>
<dbReference type="Proteomes" id="UP000027195">
    <property type="component" value="Unassembled WGS sequence"/>
</dbReference>
<dbReference type="EMBL" id="KL198019">
    <property type="protein sequence ID" value="KDQ19378.1"/>
    <property type="molecule type" value="Genomic_DNA"/>
</dbReference>
<organism evidence="2 3">
    <name type="scientific">Botryobasidium botryosum (strain FD-172 SS1)</name>
    <dbReference type="NCBI Taxonomy" id="930990"/>
    <lineage>
        <taxon>Eukaryota</taxon>
        <taxon>Fungi</taxon>
        <taxon>Dikarya</taxon>
        <taxon>Basidiomycota</taxon>
        <taxon>Agaricomycotina</taxon>
        <taxon>Agaricomycetes</taxon>
        <taxon>Cantharellales</taxon>
        <taxon>Botryobasidiaceae</taxon>
        <taxon>Botryobasidium</taxon>
    </lineage>
</organism>
<evidence type="ECO:0000256" key="1">
    <source>
        <dbReference type="SAM" id="MobiDB-lite"/>
    </source>
</evidence>
<dbReference type="AlphaFoldDB" id="A0A067MUH3"/>
<feature type="region of interest" description="Disordered" evidence="1">
    <location>
        <begin position="1"/>
        <end position="21"/>
    </location>
</feature>
<evidence type="ECO:0000313" key="2">
    <source>
        <dbReference type="EMBL" id="KDQ19378.1"/>
    </source>
</evidence>
<proteinExistence type="predicted"/>
<reference evidence="3" key="1">
    <citation type="journal article" date="2014" name="Proc. Natl. Acad. Sci. U.S.A.">
        <title>Extensive sampling of basidiomycete genomes demonstrates inadequacy of the white-rot/brown-rot paradigm for wood decay fungi.</title>
        <authorList>
            <person name="Riley R."/>
            <person name="Salamov A.A."/>
            <person name="Brown D.W."/>
            <person name="Nagy L.G."/>
            <person name="Floudas D."/>
            <person name="Held B.W."/>
            <person name="Levasseur A."/>
            <person name="Lombard V."/>
            <person name="Morin E."/>
            <person name="Otillar R."/>
            <person name="Lindquist E.A."/>
            <person name="Sun H."/>
            <person name="LaButti K.M."/>
            <person name="Schmutz J."/>
            <person name="Jabbour D."/>
            <person name="Luo H."/>
            <person name="Baker S.E."/>
            <person name="Pisabarro A.G."/>
            <person name="Walton J.D."/>
            <person name="Blanchette R.A."/>
            <person name="Henrissat B."/>
            <person name="Martin F."/>
            <person name="Cullen D."/>
            <person name="Hibbett D.S."/>
            <person name="Grigoriev I.V."/>
        </authorList>
    </citation>
    <scope>NUCLEOTIDE SEQUENCE [LARGE SCALE GENOMIC DNA]</scope>
    <source>
        <strain evidence="3">FD-172 SS1</strain>
    </source>
</reference>
<feature type="compositionally biased region" description="Low complexity" evidence="1">
    <location>
        <begin position="1"/>
        <end position="17"/>
    </location>
</feature>
<name>A0A067MUH3_BOTB1</name>
<gene>
    <name evidence="2" type="ORF">BOTBODRAFT_170484</name>
</gene>
<dbReference type="InParanoid" id="A0A067MUH3"/>
<dbReference type="OrthoDB" id="3215388at2759"/>
<protein>
    <submittedName>
        <fullName evidence="2">Uncharacterized protein</fullName>
    </submittedName>
</protein>